<evidence type="ECO:0000313" key="2">
    <source>
        <dbReference type="EMBL" id="KAL3503805.1"/>
    </source>
</evidence>
<keyword evidence="3" id="KW-1185">Reference proteome</keyword>
<accession>A0ABD2YC65</accession>
<dbReference type="EMBL" id="JBJUIK010000014">
    <property type="protein sequence ID" value="KAL3503805.1"/>
    <property type="molecule type" value="Genomic_DNA"/>
</dbReference>
<gene>
    <name evidence="2" type="ORF">ACH5RR_033646</name>
</gene>
<evidence type="ECO:0000313" key="3">
    <source>
        <dbReference type="Proteomes" id="UP001630127"/>
    </source>
</evidence>
<evidence type="ECO:0000256" key="1">
    <source>
        <dbReference type="SAM" id="MobiDB-lite"/>
    </source>
</evidence>
<dbReference type="AlphaFoldDB" id="A0ABD2YC65"/>
<organism evidence="2 3">
    <name type="scientific">Cinchona calisaya</name>
    <dbReference type="NCBI Taxonomy" id="153742"/>
    <lineage>
        <taxon>Eukaryota</taxon>
        <taxon>Viridiplantae</taxon>
        <taxon>Streptophyta</taxon>
        <taxon>Embryophyta</taxon>
        <taxon>Tracheophyta</taxon>
        <taxon>Spermatophyta</taxon>
        <taxon>Magnoliopsida</taxon>
        <taxon>eudicotyledons</taxon>
        <taxon>Gunneridae</taxon>
        <taxon>Pentapetalae</taxon>
        <taxon>asterids</taxon>
        <taxon>lamiids</taxon>
        <taxon>Gentianales</taxon>
        <taxon>Rubiaceae</taxon>
        <taxon>Cinchonoideae</taxon>
        <taxon>Cinchoneae</taxon>
        <taxon>Cinchona</taxon>
    </lineage>
</organism>
<sequence length="91" mass="10479">MVRRVKKDSAISQQNPGNEIVVLTGSRSTIPRPQSKPEPTLSSRGRKKYNWCLGREKLLLPLTKVREKMKLGRSLALLEREKNQLRPLIFL</sequence>
<comment type="caution">
    <text evidence="2">The sequence shown here is derived from an EMBL/GenBank/DDBJ whole genome shotgun (WGS) entry which is preliminary data.</text>
</comment>
<dbReference type="Proteomes" id="UP001630127">
    <property type="component" value="Unassembled WGS sequence"/>
</dbReference>
<reference evidence="2 3" key="1">
    <citation type="submission" date="2024-11" db="EMBL/GenBank/DDBJ databases">
        <title>A near-complete genome assembly of Cinchona calisaya.</title>
        <authorList>
            <person name="Lian D.C."/>
            <person name="Zhao X.W."/>
            <person name="Wei L."/>
        </authorList>
    </citation>
    <scope>NUCLEOTIDE SEQUENCE [LARGE SCALE GENOMIC DNA]</scope>
    <source>
        <tissue evidence="2">Nenye</tissue>
    </source>
</reference>
<feature type="region of interest" description="Disordered" evidence="1">
    <location>
        <begin position="1"/>
        <end position="46"/>
    </location>
</feature>
<name>A0ABD2YC65_9GENT</name>
<proteinExistence type="predicted"/>
<protein>
    <submittedName>
        <fullName evidence="2">Uncharacterized protein</fullName>
    </submittedName>
</protein>